<dbReference type="PANTHER" id="PTHR30502:SF0">
    <property type="entry name" value="PHOSPHOENOLPYRUVATE CARBOXYLASE FAMILY PROTEIN"/>
    <property type="match status" value="1"/>
</dbReference>
<dbReference type="InterPro" id="IPR050251">
    <property type="entry name" value="HpcH-HpaI_aldolase"/>
</dbReference>
<dbReference type="GO" id="GO:0016832">
    <property type="term" value="F:aldehyde-lyase activity"/>
    <property type="evidence" value="ECO:0007669"/>
    <property type="project" value="TreeGrafter"/>
</dbReference>
<evidence type="ECO:0000256" key="1">
    <source>
        <dbReference type="ARBA" id="ARBA00005568"/>
    </source>
</evidence>
<evidence type="ECO:0000313" key="6">
    <source>
        <dbReference type="Proteomes" id="UP000216913"/>
    </source>
</evidence>
<dbReference type="Pfam" id="PF03328">
    <property type="entry name" value="HpcH_HpaI"/>
    <property type="match status" value="1"/>
</dbReference>
<dbReference type="SUPFAM" id="SSF51621">
    <property type="entry name" value="Phosphoenolpyruvate/pyruvate domain"/>
    <property type="match status" value="1"/>
</dbReference>
<evidence type="ECO:0000256" key="3">
    <source>
        <dbReference type="ARBA" id="ARBA00023239"/>
    </source>
</evidence>
<dbReference type="EMBL" id="NEVP01000004">
    <property type="protein sequence ID" value="OZI53649.1"/>
    <property type="molecule type" value="Genomic_DNA"/>
</dbReference>
<dbReference type="InterPro" id="IPR040442">
    <property type="entry name" value="Pyrv_kinase-like_dom_sf"/>
</dbReference>
<dbReference type="Proteomes" id="UP000216913">
    <property type="component" value="Unassembled WGS sequence"/>
</dbReference>
<dbReference type="InterPro" id="IPR005000">
    <property type="entry name" value="Aldolase/citrate-lyase_domain"/>
</dbReference>
<gene>
    <name evidence="5" type="ORF">CAL25_06655</name>
</gene>
<reference evidence="5 6" key="1">
    <citation type="submission" date="2017-05" db="EMBL/GenBank/DDBJ databases">
        <title>Complete and WGS of Bordetella genogroups.</title>
        <authorList>
            <person name="Spilker T."/>
            <person name="LiPuma J."/>
        </authorList>
    </citation>
    <scope>NUCLEOTIDE SEQUENCE [LARGE SCALE GENOMIC DNA]</scope>
    <source>
        <strain evidence="5 6">AU10456</strain>
    </source>
</reference>
<keyword evidence="2" id="KW-0479">Metal-binding</keyword>
<accession>A0A261TVG3</accession>
<protein>
    <recommendedName>
        <fullName evidence="4">HpcH/HpaI aldolase/citrate lyase domain-containing protein</fullName>
    </recommendedName>
</protein>
<comment type="similarity">
    <text evidence="1">Belongs to the HpcH/HpaI aldolase family.</text>
</comment>
<organism evidence="5 6">
    <name type="scientific">Bordetella genomosp. 5</name>
    <dbReference type="NCBI Taxonomy" id="1395608"/>
    <lineage>
        <taxon>Bacteria</taxon>
        <taxon>Pseudomonadati</taxon>
        <taxon>Pseudomonadota</taxon>
        <taxon>Betaproteobacteria</taxon>
        <taxon>Burkholderiales</taxon>
        <taxon>Alcaligenaceae</taxon>
        <taxon>Bordetella</taxon>
    </lineage>
</organism>
<keyword evidence="6" id="KW-1185">Reference proteome</keyword>
<dbReference type="GO" id="GO:0005737">
    <property type="term" value="C:cytoplasm"/>
    <property type="evidence" value="ECO:0007669"/>
    <property type="project" value="TreeGrafter"/>
</dbReference>
<keyword evidence="3" id="KW-0456">Lyase</keyword>
<evidence type="ECO:0000256" key="2">
    <source>
        <dbReference type="ARBA" id="ARBA00022723"/>
    </source>
</evidence>
<comment type="caution">
    <text evidence="5">The sequence shown here is derived from an EMBL/GenBank/DDBJ whole genome shotgun (WGS) entry which is preliminary data.</text>
</comment>
<evidence type="ECO:0000313" key="5">
    <source>
        <dbReference type="EMBL" id="OZI53649.1"/>
    </source>
</evidence>
<evidence type="ECO:0000259" key="4">
    <source>
        <dbReference type="Pfam" id="PF03328"/>
    </source>
</evidence>
<dbReference type="InterPro" id="IPR015813">
    <property type="entry name" value="Pyrv/PenolPyrv_kinase-like_dom"/>
</dbReference>
<proteinExistence type="inferred from homology"/>
<sequence length="279" mass="29761">MTRSPHHARSSSPATPPVVQSKALLKLTNGKVATCMSVKLVPSPDVARIAAHAGVDALYVDLEHGLIDPFVCGQICLAAFDAGITPLVRIPAGDLSLAARLLDNGAMGIIVPHVETAEDVRRAVRACRYPPLGQRGSVNRLPHWGYSTFPADRLQAWLESRTLLVAMIESLDAIDRLDEIAAEPGLDLIWIGMNDLSSSAGVPGDYDHASIIKAVTRIRKVCAKYGRKWGVAGLGDNAGLYQRYIDNGAQFVSLGSDALLLGRAVRAAVLRMADTVNGP</sequence>
<name>A0A261TVG3_9BORD</name>
<dbReference type="GO" id="GO:0046872">
    <property type="term" value="F:metal ion binding"/>
    <property type="evidence" value="ECO:0007669"/>
    <property type="project" value="UniProtKB-KW"/>
</dbReference>
<dbReference type="AlphaFoldDB" id="A0A261TVG3"/>
<feature type="domain" description="HpcH/HpaI aldolase/citrate lyase" evidence="4">
    <location>
        <begin position="43"/>
        <end position="260"/>
    </location>
</feature>
<dbReference type="OrthoDB" id="86160at2"/>
<dbReference type="Gene3D" id="3.20.20.60">
    <property type="entry name" value="Phosphoenolpyruvate-binding domains"/>
    <property type="match status" value="1"/>
</dbReference>
<dbReference type="PANTHER" id="PTHR30502">
    <property type="entry name" value="2-KETO-3-DEOXY-L-RHAMNONATE ALDOLASE"/>
    <property type="match status" value="1"/>
</dbReference>